<dbReference type="InterPro" id="IPR002921">
    <property type="entry name" value="Fungal_lipase-type"/>
</dbReference>
<evidence type="ECO:0000256" key="11">
    <source>
        <dbReference type="ARBA" id="ARBA00022837"/>
    </source>
</evidence>
<comment type="cofactor">
    <cofactor evidence="1">
        <name>Ca(2+)</name>
        <dbReference type="ChEBI" id="CHEBI:29108"/>
    </cofactor>
</comment>
<dbReference type="SUPFAM" id="SSF53474">
    <property type="entry name" value="alpha/beta-Hydrolases"/>
    <property type="match status" value="1"/>
</dbReference>
<keyword evidence="8" id="KW-0479">Metal-binding</keyword>
<evidence type="ECO:0000256" key="7">
    <source>
        <dbReference type="ARBA" id="ARBA00022692"/>
    </source>
</evidence>
<protein>
    <recommendedName>
        <fullName evidence="30">Diacylglycerol lipase-alpha</fullName>
        <ecNumber evidence="21">3.1.1.116</ecNumber>
    </recommendedName>
    <alternativeName>
        <fullName evidence="32">Neural stem cell-derived dendrite regulator</fullName>
    </alternativeName>
    <alternativeName>
        <fullName evidence="31">Sn1-specific diacylglycerol lipase alpha</fullName>
    </alternativeName>
</protein>
<keyword evidence="7 34" id="KW-0812">Transmembrane</keyword>
<dbReference type="GO" id="GO:0031901">
    <property type="term" value="C:early endosome membrane"/>
    <property type="evidence" value="ECO:0007669"/>
    <property type="project" value="UniProtKB-SubCell"/>
</dbReference>
<dbReference type="EC" id="3.1.1.116" evidence="21"/>
<comment type="similarity">
    <text evidence="4">Belongs to the AB hydrolase superfamily. Lipase family.</text>
</comment>
<evidence type="ECO:0000256" key="5">
    <source>
        <dbReference type="ARBA" id="ARBA00022475"/>
    </source>
</evidence>
<evidence type="ECO:0000256" key="4">
    <source>
        <dbReference type="ARBA" id="ARBA00010701"/>
    </source>
</evidence>
<evidence type="ECO:0000256" key="29">
    <source>
        <dbReference type="ARBA" id="ARBA00063298"/>
    </source>
</evidence>
<keyword evidence="5" id="KW-1003">Cell membrane</keyword>
<dbReference type="GO" id="GO:0047372">
    <property type="term" value="F:monoacylglycerol lipase activity"/>
    <property type="evidence" value="ECO:0007669"/>
    <property type="project" value="UniProtKB-ARBA"/>
</dbReference>
<dbReference type="AlphaFoldDB" id="A0A8S1CUD9"/>
<evidence type="ECO:0000313" key="36">
    <source>
        <dbReference type="EMBL" id="CAB3372327.1"/>
    </source>
</evidence>
<keyword evidence="37" id="KW-1185">Reference proteome</keyword>
<evidence type="ECO:0000256" key="24">
    <source>
        <dbReference type="ARBA" id="ARBA00050486"/>
    </source>
</evidence>
<keyword evidence="15" id="KW-0443">Lipid metabolism</keyword>
<evidence type="ECO:0000256" key="27">
    <source>
        <dbReference type="ARBA" id="ARBA00052106"/>
    </source>
</evidence>
<gene>
    <name evidence="36" type="ORF">CLODIP_2_CD13306</name>
</gene>
<comment type="caution">
    <text evidence="36">The sequence shown here is derived from an EMBL/GenBank/DDBJ whole genome shotgun (WGS) entry which is preliminary data.</text>
</comment>
<evidence type="ECO:0000256" key="3">
    <source>
        <dbReference type="ARBA" id="ARBA00004520"/>
    </source>
</evidence>
<evidence type="ECO:0000256" key="12">
    <source>
        <dbReference type="ARBA" id="ARBA00022963"/>
    </source>
</evidence>
<dbReference type="FunFam" id="3.40.50.1820:FF:000015">
    <property type="entry name" value="Sn1-specific diacylglycerol lipase alpha"/>
    <property type="match status" value="1"/>
</dbReference>
<evidence type="ECO:0000256" key="8">
    <source>
        <dbReference type="ARBA" id="ARBA00022723"/>
    </source>
</evidence>
<evidence type="ECO:0000256" key="2">
    <source>
        <dbReference type="ARBA" id="ARBA00004332"/>
    </source>
</evidence>
<comment type="catalytic activity">
    <reaction evidence="25">
        <text>1-(9Z-octadecenoyl)-2-(9Z,12Z-octadecadienoyl)-sn-glycerol + H2O = 2-(9Z,12Z-octadecadienoyl)-glycerol + (9Z)-octadecenoate + H(+)</text>
        <dbReference type="Rhea" id="RHEA:38523"/>
        <dbReference type="ChEBI" id="CHEBI:15377"/>
        <dbReference type="ChEBI" id="CHEBI:15378"/>
        <dbReference type="ChEBI" id="CHEBI:30823"/>
        <dbReference type="ChEBI" id="CHEBI:75450"/>
        <dbReference type="ChEBI" id="CHEBI:75457"/>
    </reaction>
    <physiologicalReaction direction="left-to-right" evidence="25">
        <dbReference type="Rhea" id="RHEA:38524"/>
    </physiologicalReaction>
</comment>
<keyword evidence="17" id="KW-0325">Glycoprotein</keyword>
<dbReference type="GO" id="GO:0046340">
    <property type="term" value="P:diacylglycerol catabolic process"/>
    <property type="evidence" value="ECO:0007669"/>
    <property type="project" value="TreeGrafter"/>
</dbReference>
<comment type="catalytic activity">
    <reaction evidence="28">
        <text>1-(9Z-octadecenoyl)-2-O-(5Z,8Z,11Z,14Z-eicosatetraenyl)-sn-glycerol + H2O = 2-O-(5Z,8Z,11Z,14Z)-eicosatetraenylglycerol + (9Z)-octadecenoate + H(+)</text>
        <dbReference type="Rhea" id="RHEA:38527"/>
        <dbReference type="ChEBI" id="CHEBI:15377"/>
        <dbReference type="ChEBI" id="CHEBI:15378"/>
        <dbReference type="ChEBI" id="CHEBI:30823"/>
        <dbReference type="ChEBI" id="CHEBI:75913"/>
        <dbReference type="ChEBI" id="CHEBI:75914"/>
    </reaction>
    <physiologicalReaction direction="left-to-right" evidence="28">
        <dbReference type="Rhea" id="RHEA:38528"/>
    </physiologicalReaction>
</comment>
<dbReference type="GO" id="GO:0032591">
    <property type="term" value="C:dendritic spine membrane"/>
    <property type="evidence" value="ECO:0007669"/>
    <property type="project" value="UniProtKB-SubCell"/>
</dbReference>
<dbReference type="GO" id="GO:0004465">
    <property type="term" value="F:lipoprotein lipase activity"/>
    <property type="evidence" value="ECO:0007669"/>
    <property type="project" value="TreeGrafter"/>
</dbReference>
<dbReference type="Proteomes" id="UP000494165">
    <property type="component" value="Unassembled WGS sequence"/>
</dbReference>
<dbReference type="PANTHER" id="PTHR45792:SF8">
    <property type="entry name" value="DIACYLGLYCEROL LIPASE-ALPHA"/>
    <property type="match status" value="1"/>
</dbReference>
<evidence type="ECO:0000256" key="31">
    <source>
        <dbReference type="ARBA" id="ARBA00081678"/>
    </source>
</evidence>
<organism evidence="36 37">
    <name type="scientific">Cloeon dipterum</name>
    <dbReference type="NCBI Taxonomy" id="197152"/>
    <lineage>
        <taxon>Eukaryota</taxon>
        <taxon>Metazoa</taxon>
        <taxon>Ecdysozoa</taxon>
        <taxon>Arthropoda</taxon>
        <taxon>Hexapoda</taxon>
        <taxon>Insecta</taxon>
        <taxon>Pterygota</taxon>
        <taxon>Palaeoptera</taxon>
        <taxon>Ephemeroptera</taxon>
        <taxon>Pisciforma</taxon>
        <taxon>Baetidae</taxon>
        <taxon>Cloeon</taxon>
    </lineage>
</organism>
<feature type="transmembrane region" description="Helical" evidence="34">
    <location>
        <begin position="105"/>
        <end position="127"/>
    </location>
</feature>
<dbReference type="InterPro" id="IPR029058">
    <property type="entry name" value="AB_hydrolase_fold"/>
</dbReference>
<feature type="transmembrane region" description="Helical" evidence="34">
    <location>
        <begin position="72"/>
        <end position="93"/>
    </location>
</feature>
<keyword evidence="14" id="KW-0770">Synapse</keyword>
<evidence type="ECO:0000256" key="10">
    <source>
        <dbReference type="ARBA" id="ARBA00022801"/>
    </source>
</evidence>
<evidence type="ECO:0000256" key="21">
    <source>
        <dbReference type="ARBA" id="ARBA00026104"/>
    </source>
</evidence>
<evidence type="ECO:0000256" key="28">
    <source>
        <dbReference type="ARBA" id="ARBA00052463"/>
    </source>
</evidence>
<evidence type="ECO:0000256" key="16">
    <source>
        <dbReference type="ARBA" id="ARBA00023136"/>
    </source>
</evidence>
<evidence type="ECO:0000256" key="22">
    <source>
        <dbReference type="ARBA" id="ARBA00037872"/>
    </source>
</evidence>
<dbReference type="CDD" id="cd00519">
    <property type="entry name" value="Lipase_3"/>
    <property type="match status" value="1"/>
</dbReference>
<dbReference type="InterPro" id="IPR052214">
    <property type="entry name" value="DAG_Lipase-Related"/>
</dbReference>
<accession>A0A8S1CUD9</accession>
<dbReference type="PANTHER" id="PTHR45792">
    <property type="entry name" value="DIACYLGLYCEROL LIPASE HOMOLOG-RELATED"/>
    <property type="match status" value="1"/>
</dbReference>
<evidence type="ECO:0000256" key="34">
    <source>
        <dbReference type="SAM" id="Phobius"/>
    </source>
</evidence>
<comment type="catalytic activity">
    <reaction evidence="24">
        <text>1-(9Z-octadecenoyl)-2-octadecanoyl-sn-glycerol + H2O = 2-octadecanoylglycerol + (9Z)-octadecenoate + H(+)</text>
        <dbReference type="Rhea" id="RHEA:38519"/>
        <dbReference type="ChEBI" id="CHEBI:15377"/>
        <dbReference type="ChEBI" id="CHEBI:15378"/>
        <dbReference type="ChEBI" id="CHEBI:30823"/>
        <dbReference type="ChEBI" id="CHEBI:75448"/>
        <dbReference type="ChEBI" id="CHEBI:75456"/>
    </reaction>
    <physiologicalReaction direction="left-to-right" evidence="24">
        <dbReference type="Rhea" id="RHEA:38520"/>
    </physiologicalReaction>
</comment>
<evidence type="ECO:0000256" key="23">
    <source>
        <dbReference type="ARBA" id="ARBA00048382"/>
    </source>
</evidence>
<feature type="transmembrane region" description="Helical" evidence="34">
    <location>
        <begin position="30"/>
        <end position="51"/>
    </location>
</feature>
<proteinExistence type="inferred from homology"/>
<keyword evidence="13 34" id="KW-1133">Transmembrane helix</keyword>
<keyword evidence="10" id="KW-0378">Hydrolase</keyword>
<dbReference type="GO" id="GO:0019369">
    <property type="term" value="P:arachidonate metabolic process"/>
    <property type="evidence" value="ECO:0007669"/>
    <property type="project" value="TreeGrafter"/>
</dbReference>
<keyword evidence="11" id="KW-0106">Calcium</keyword>
<comment type="catalytic activity">
    <reaction evidence="27">
        <text>1-octadecanoyl-2-(5Z,8Z,11Z,14Z-eicosatetraenoyl)-sn-glycerol + H2O = 2-(5Z,8Z,11Z,14Z-eicosatetraenoyl)-glycerol + octadecanoate + H(+)</text>
        <dbReference type="Rhea" id="RHEA:38507"/>
        <dbReference type="ChEBI" id="CHEBI:15377"/>
        <dbReference type="ChEBI" id="CHEBI:15378"/>
        <dbReference type="ChEBI" id="CHEBI:25629"/>
        <dbReference type="ChEBI" id="CHEBI:52392"/>
        <dbReference type="ChEBI" id="CHEBI:75728"/>
    </reaction>
    <physiologicalReaction direction="left-to-right" evidence="27">
        <dbReference type="Rhea" id="RHEA:38508"/>
    </physiologicalReaction>
</comment>
<keyword evidence="16 34" id="KW-0472">Membrane</keyword>
<dbReference type="GO" id="GO:0098921">
    <property type="term" value="P:retrograde trans-synaptic signaling by endocannabinoid"/>
    <property type="evidence" value="ECO:0007669"/>
    <property type="project" value="UniProtKB-ARBA"/>
</dbReference>
<feature type="domain" description="Fungal lipase-type" evidence="35">
    <location>
        <begin position="376"/>
        <end position="512"/>
    </location>
</feature>
<evidence type="ECO:0000259" key="35">
    <source>
        <dbReference type="Pfam" id="PF01764"/>
    </source>
</evidence>
<dbReference type="GO" id="GO:0046872">
    <property type="term" value="F:metal ion binding"/>
    <property type="evidence" value="ECO:0007669"/>
    <property type="project" value="UniProtKB-KW"/>
</dbReference>
<comment type="subunit">
    <text evidence="29">Interacts (via C-terminal) with CAMK2A; leading to the phosphorylation and inhibition of DAGLA enzymatic activity. Interacts (via PPXXF motif) with HOMER1 and HOMER2; this interaction is required for DAGLA membrane localization.</text>
</comment>
<name>A0A8S1CUD9_9INSE</name>
<dbReference type="Pfam" id="PF01764">
    <property type="entry name" value="Lipase_3"/>
    <property type="match status" value="1"/>
</dbReference>
<evidence type="ECO:0000256" key="15">
    <source>
        <dbReference type="ARBA" id="ARBA00023098"/>
    </source>
</evidence>
<evidence type="ECO:0000256" key="6">
    <source>
        <dbReference type="ARBA" id="ARBA00022553"/>
    </source>
</evidence>
<reference evidence="36 37" key="1">
    <citation type="submission" date="2020-04" db="EMBL/GenBank/DDBJ databases">
        <authorList>
            <person name="Alioto T."/>
            <person name="Alioto T."/>
            <person name="Gomez Garrido J."/>
        </authorList>
    </citation>
    <scope>NUCLEOTIDE SEQUENCE [LARGE SCALE GENOMIC DNA]</scope>
</reference>
<evidence type="ECO:0000256" key="20">
    <source>
        <dbReference type="ARBA" id="ARBA00024531"/>
    </source>
</evidence>
<feature type="region of interest" description="Disordered" evidence="33">
    <location>
        <begin position="993"/>
        <end position="1017"/>
    </location>
</feature>
<comment type="catalytic activity">
    <reaction evidence="26">
        <text>1-(9Z-octadecenoyl)-2-(5Z,8Z,11Z,14Z-eicosatetraenoyl)-sn-glycerol + H2O = 2-(5Z,8Z,11Z,14Z-eicosatetraenoyl)-glycerol + (9Z)-octadecenoate + H(+)</text>
        <dbReference type="Rhea" id="RHEA:38515"/>
        <dbReference type="ChEBI" id="CHEBI:15377"/>
        <dbReference type="ChEBI" id="CHEBI:15378"/>
        <dbReference type="ChEBI" id="CHEBI:30823"/>
        <dbReference type="ChEBI" id="CHEBI:52392"/>
        <dbReference type="ChEBI" id="CHEBI:75449"/>
    </reaction>
    <physiologicalReaction direction="left-to-right" evidence="26">
        <dbReference type="Rhea" id="RHEA:38516"/>
    </physiologicalReaction>
</comment>
<comment type="catalytic activity">
    <reaction evidence="23">
        <text>1,2-di-(9Z-octadecenoyl)-sn-glycerol + H2O = 2-(9Z-octadecenoyl)-glycerol + (9Z)-octadecenoate + H(+)</text>
        <dbReference type="Rhea" id="RHEA:38511"/>
        <dbReference type="ChEBI" id="CHEBI:15377"/>
        <dbReference type="ChEBI" id="CHEBI:15378"/>
        <dbReference type="ChEBI" id="CHEBI:30823"/>
        <dbReference type="ChEBI" id="CHEBI:52333"/>
        <dbReference type="ChEBI" id="CHEBI:73990"/>
    </reaction>
    <physiologicalReaction direction="left-to-right" evidence="23">
        <dbReference type="Rhea" id="RHEA:38512"/>
    </physiologicalReaction>
</comment>
<evidence type="ECO:0000256" key="30">
    <source>
        <dbReference type="ARBA" id="ARBA00071957"/>
    </source>
</evidence>
<dbReference type="OrthoDB" id="438440at2759"/>
<keyword evidence="18" id="KW-0628">Postsynaptic cell membrane</keyword>
<keyword evidence="19" id="KW-0966">Cell projection</keyword>
<evidence type="ECO:0000256" key="13">
    <source>
        <dbReference type="ARBA" id="ARBA00022989"/>
    </source>
</evidence>
<dbReference type="Gene3D" id="3.40.50.1820">
    <property type="entry name" value="alpha/beta hydrolase"/>
    <property type="match status" value="1"/>
</dbReference>
<evidence type="ECO:0000256" key="26">
    <source>
        <dbReference type="ARBA" id="ARBA00050861"/>
    </source>
</evidence>
<keyword evidence="9" id="KW-0967">Endosome</keyword>
<evidence type="ECO:0000256" key="33">
    <source>
        <dbReference type="SAM" id="MobiDB-lite"/>
    </source>
</evidence>
<dbReference type="EMBL" id="CADEPI010000071">
    <property type="protein sequence ID" value="CAB3372327.1"/>
    <property type="molecule type" value="Genomic_DNA"/>
</dbReference>
<evidence type="ECO:0000256" key="9">
    <source>
        <dbReference type="ARBA" id="ARBA00022753"/>
    </source>
</evidence>
<comment type="catalytic activity">
    <reaction evidence="20">
        <text>a 1,2-diacyl-sn-glycerol + H2O = a 2-acylglycerol + a fatty acid + H(+)</text>
        <dbReference type="Rhea" id="RHEA:33275"/>
        <dbReference type="ChEBI" id="CHEBI:15377"/>
        <dbReference type="ChEBI" id="CHEBI:15378"/>
        <dbReference type="ChEBI" id="CHEBI:17389"/>
        <dbReference type="ChEBI" id="CHEBI:17815"/>
        <dbReference type="ChEBI" id="CHEBI:28868"/>
        <dbReference type="EC" id="3.1.1.116"/>
    </reaction>
    <physiologicalReaction direction="left-to-right" evidence="20">
        <dbReference type="Rhea" id="RHEA:33276"/>
    </physiologicalReaction>
</comment>
<evidence type="ECO:0000256" key="1">
    <source>
        <dbReference type="ARBA" id="ARBA00001913"/>
    </source>
</evidence>
<keyword evidence="12" id="KW-0442">Lipid degradation</keyword>
<keyword evidence="6" id="KW-0597">Phosphoprotein</keyword>
<dbReference type="GO" id="GO:0098839">
    <property type="term" value="C:postsynaptic density membrane"/>
    <property type="evidence" value="ECO:0007669"/>
    <property type="project" value="UniProtKB-SubCell"/>
</dbReference>
<evidence type="ECO:0000256" key="18">
    <source>
        <dbReference type="ARBA" id="ARBA00023257"/>
    </source>
</evidence>
<evidence type="ECO:0000256" key="25">
    <source>
        <dbReference type="ARBA" id="ARBA00050709"/>
    </source>
</evidence>
<sequence length="1042" mass="114515">MGAVVVVVLFTSQSLWRPEACVALLRVHLGLYMGLLGVAMALEMGIAVVAMRGSILDTEPRAPMQYLLYTRIGVMGLELVWLALGVVWLVYHYGDCPIDSSREAVLGLIVGNGCVLASVAVTIWCTFDAAGRSWVKMKKYQRSMKEAESKFQYRRSGSRQRNWRQRKVLRAYQDSWDHRCRLLFCCMGNSDRSRNSFSDIARLLSDFFRDLDVVPSDVIAGLVLLRKMQKAQREAIVAQRCNDTYEFLSGVPVTPRTKFVALGEPEQMAQFQMVIHYMHYALGAYGWPMYMVTHSAWGICKLCTKLECSCFPRLCGKREPEDNAAVFEDNCCQCNVAALREQVERGEVEVVYATYHVDVGQTPFFLAVDYTRRKVVLSIRGTLSMKDVITDLNAEGEPLPLHPPKEDWLGHKGMVQAAAYIRDKIHEEGILARAFSRDPARGTHEFGLVLVGHSLGAGTAAILAILLRPEHPDLRCYAYSPPGGLLSMPAVQYSQEFTISIVVGKDVVPRIGLHQMESLRADLINAIKRSKDPKWKTIAGGMVCCCSPQQAEAEDKVSNSGAEGGSEAVVVSEAERDAAREVITHPTDNSIALTVHQPLYPPGKILHVVRHHPTKGEQVLRKNEPVYQALWVDNTDFDEVLISPVMIQDHMPDKVLEALEKVVTHIGPAKPRRHSMTPSDKAPTECSSKTLMINSEFSEQTLLLQNTPASPKSLTPPYKLCLETSFTSLNPSHRSSASSNSVTPIVTPFTLHPTLPWEYTSMLEEQLQTMASRSTVSSNIDKKRIDLIHDDWFGLAPLATPESLSEVSSISSRTGSLLHGIAQHYPMLFSPRLGKKVGPVVYKPQCLSNPVSKCTPTPSPAPLTENNNQLELASSLNDSTELSFGSACSTPTHPPMPDTSINNNIIVDVHNNDGRQLKQTLLSSNSPKQVTFNLVEAPPGTTNGGSASPGSTLSAHLFFAGSVGESPEDEDSGFGQVSRTMRGYRQMRLLAPSPAVRKANSDEESGVPSTDDVSPLPLLMPLDAESPNAALLSKVVKGESSV</sequence>
<evidence type="ECO:0000256" key="32">
    <source>
        <dbReference type="ARBA" id="ARBA00082132"/>
    </source>
</evidence>
<evidence type="ECO:0000256" key="17">
    <source>
        <dbReference type="ARBA" id="ARBA00023180"/>
    </source>
</evidence>
<comment type="subcellular location">
    <subcellularLocation>
        <location evidence="2">Cell projection</location>
        <location evidence="2">Dendritic spine membrane</location>
        <topology evidence="2">Multi-pass membrane protein</topology>
    </subcellularLocation>
    <subcellularLocation>
        <location evidence="3">Early endosome membrane</location>
        <topology evidence="3">Multi-pass membrane protein</topology>
    </subcellularLocation>
    <subcellularLocation>
        <location evidence="22">Postsynaptic density membrane</location>
        <topology evidence="22">Multi-pass membrane protein</topology>
    </subcellularLocation>
</comment>
<evidence type="ECO:0000256" key="14">
    <source>
        <dbReference type="ARBA" id="ARBA00023018"/>
    </source>
</evidence>
<evidence type="ECO:0000256" key="19">
    <source>
        <dbReference type="ARBA" id="ARBA00023273"/>
    </source>
</evidence>
<evidence type="ECO:0000313" key="37">
    <source>
        <dbReference type="Proteomes" id="UP000494165"/>
    </source>
</evidence>